<feature type="signal peptide" evidence="1">
    <location>
        <begin position="1"/>
        <end position="24"/>
    </location>
</feature>
<dbReference type="Gene3D" id="3.30.110.170">
    <property type="entry name" value="Protein of unknown function (DUF541), domain 1"/>
    <property type="match status" value="1"/>
</dbReference>
<evidence type="ECO:0000256" key="1">
    <source>
        <dbReference type="SAM" id="SignalP"/>
    </source>
</evidence>
<comment type="caution">
    <text evidence="2">The sequence shown here is derived from an EMBL/GenBank/DDBJ whole genome shotgun (WGS) entry which is preliminary data.</text>
</comment>
<dbReference type="Gene3D" id="3.30.70.2970">
    <property type="entry name" value="Protein of unknown function (DUF541), domain 2"/>
    <property type="match status" value="1"/>
</dbReference>
<dbReference type="Proteomes" id="UP000289703">
    <property type="component" value="Unassembled WGS sequence"/>
</dbReference>
<evidence type="ECO:0000313" key="3">
    <source>
        <dbReference type="Proteomes" id="UP000289703"/>
    </source>
</evidence>
<reference evidence="2 3" key="1">
    <citation type="submission" date="2019-01" db="EMBL/GenBank/DDBJ databases">
        <title>Ancylomarina salipaludis sp. nov., isolated from a salt marsh.</title>
        <authorList>
            <person name="Yoon J.-H."/>
        </authorList>
    </citation>
    <scope>NUCLEOTIDE SEQUENCE [LARGE SCALE GENOMIC DNA]</scope>
    <source>
        <strain evidence="2 3">SHSM-M15</strain>
    </source>
</reference>
<dbReference type="GO" id="GO:0006974">
    <property type="term" value="P:DNA damage response"/>
    <property type="evidence" value="ECO:0007669"/>
    <property type="project" value="TreeGrafter"/>
</dbReference>
<dbReference type="Pfam" id="PF04402">
    <property type="entry name" value="SIMPL"/>
    <property type="match status" value="1"/>
</dbReference>
<feature type="chain" id="PRO_5020385446" evidence="1">
    <location>
        <begin position="25"/>
        <end position="237"/>
    </location>
</feature>
<dbReference type="PANTHER" id="PTHR34387">
    <property type="entry name" value="SLR1258 PROTEIN"/>
    <property type="match status" value="1"/>
</dbReference>
<gene>
    <name evidence="2" type="ORF">EO244_06855</name>
</gene>
<accession>A0A4Q1JM14</accession>
<protein>
    <submittedName>
        <fullName evidence="2">DUF541 domain-containing protein</fullName>
    </submittedName>
</protein>
<name>A0A4Q1JM14_9BACT</name>
<dbReference type="OrthoDB" id="1118849at2"/>
<dbReference type="InterPro" id="IPR052022">
    <property type="entry name" value="26kDa_periplasmic_antigen"/>
</dbReference>
<keyword evidence="3" id="KW-1185">Reference proteome</keyword>
<evidence type="ECO:0000313" key="2">
    <source>
        <dbReference type="EMBL" id="RXQ95577.1"/>
    </source>
</evidence>
<keyword evidence="1" id="KW-0732">Signal</keyword>
<sequence length="237" mass="27111">MRRMKRLFLLGFALIMTQLSFAQAGTKNFIDQNYIEVNGKAKIEIVPDQIYLNINLSEKDTKNKESVDELEKDMLNTLTKIGLDIEKQVSVVDFTSNFQSYFLKKKDIMKSKSYQVIVHDTKTLANLYRSLEDIGISNINIEKVDHSKIEALKLELKVKAIKSAKAKAKALTAALDQEIGKAIYINESSYSTYQARPQDKRIMIRGVSSLEMSDAAPQIEFEKIKLECQLMVRFELK</sequence>
<proteinExistence type="predicted"/>
<dbReference type="EMBL" id="SAXA01000005">
    <property type="protein sequence ID" value="RXQ95577.1"/>
    <property type="molecule type" value="Genomic_DNA"/>
</dbReference>
<dbReference type="AlphaFoldDB" id="A0A4Q1JM14"/>
<dbReference type="PANTHER" id="PTHR34387:SF1">
    <property type="entry name" value="PERIPLASMIC IMMUNOGENIC PROTEIN"/>
    <property type="match status" value="1"/>
</dbReference>
<organism evidence="2 3">
    <name type="scientific">Ancylomarina salipaludis</name>
    <dbReference type="NCBI Taxonomy" id="2501299"/>
    <lineage>
        <taxon>Bacteria</taxon>
        <taxon>Pseudomonadati</taxon>
        <taxon>Bacteroidota</taxon>
        <taxon>Bacteroidia</taxon>
        <taxon>Marinilabiliales</taxon>
        <taxon>Marinifilaceae</taxon>
        <taxon>Ancylomarina</taxon>
    </lineage>
</organism>
<dbReference type="InterPro" id="IPR007497">
    <property type="entry name" value="SIMPL/DUF541"/>
</dbReference>